<proteinExistence type="predicted"/>
<gene>
    <name evidence="2" type="ORF">SAMN04488070_1370</name>
</gene>
<keyword evidence="1" id="KW-0732">Signal</keyword>
<organism evidence="2 3">
    <name type="scientific">Pseudidiomarina maritima</name>
    <dbReference type="NCBI Taxonomy" id="519453"/>
    <lineage>
        <taxon>Bacteria</taxon>
        <taxon>Pseudomonadati</taxon>
        <taxon>Pseudomonadota</taxon>
        <taxon>Gammaproteobacteria</taxon>
        <taxon>Alteromonadales</taxon>
        <taxon>Idiomarinaceae</taxon>
        <taxon>Pseudidiomarina</taxon>
    </lineage>
</organism>
<name>A0A1I6GXV9_9GAMM</name>
<dbReference type="Proteomes" id="UP000199424">
    <property type="component" value="Unassembled WGS sequence"/>
</dbReference>
<dbReference type="RefSeq" id="WP_092856727.1">
    <property type="nucleotide sequence ID" value="NZ_FOYU01000001.1"/>
</dbReference>
<evidence type="ECO:0000256" key="1">
    <source>
        <dbReference type="SAM" id="SignalP"/>
    </source>
</evidence>
<dbReference type="EMBL" id="FOYU01000001">
    <property type="protein sequence ID" value="SFR47093.1"/>
    <property type="molecule type" value="Genomic_DNA"/>
</dbReference>
<protein>
    <submittedName>
        <fullName evidence="2">MSHA biogenesis protein MshK</fullName>
    </submittedName>
</protein>
<keyword evidence="3" id="KW-1185">Reference proteome</keyword>
<reference evidence="3" key="1">
    <citation type="submission" date="2016-10" db="EMBL/GenBank/DDBJ databases">
        <authorList>
            <person name="Varghese N."/>
            <person name="Submissions S."/>
        </authorList>
    </citation>
    <scope>NUCLEOTIDE SEQUENCE [LARGE SCALE GENOMIC DNA]</scope>
    <source>
        <strain evidence="3">CGMCC 1.7285</strain>
    </source>
</reference>
<sequence length="117" mass="12751">MWRVKALLILPLVGMSTLVAQELRDPTAPPRVLERAGSTATAVTVPKLQSIQWVGEQRKALIEGSWKQVGDSVGPYRVNAIHMSEVVLRDTRNSKDLTIRLFGFSATPVNPTAGSSL</sequence>
<accession>A0A1I6GXV9</accession>
<evidence type="ECO:0000313" key="3">
    <source>
        <dbReference type="Proteomes" id="UP000199424"/>
    </source>
</evidence>
<feature type="signal peptide" evidence="1">
    <location>
        <begin position="1"/>
        <end position="20"/>
    </location>
</feature>
<dbReference type="AlphaFoldDB" id="A0A1I6GXV9"/>
<evidence type="ECO:0000313" key="2">
    <source>
        <dbReference type="EMBL" id="SFR47093.1"/>
    </source>
</evidence>
<feature type="chain" id="PRO_5011624940" evidence="1">
    <location>
        <begin position="21"/>
        <end position="117"/>
    </location>
</feature>